<gene>
    <name evidence="2" type="ORF">P174DRAFT_504901</name>
</gene>
<accession>A0A2I1C5D7</accession>
<evidence type="ECO:0000256" key="1">
    <source>
        <dbReference type="SAM" id="MobiDB-lite"/>
    </source>
</evidence>
<dbReference type="AlphaFoldDB" id="A0A2I1C5D7"/>
<sequence>MARKPRGDCLPNRFPRINDAQHVHNGSADNKDNGNKFLIEQQTQQKTSNQVENHINSNGFFSDKLDNNRVKPLPGKVVEEKDAMQGLQYDDTDSNAVRQASIRFRLGFGQFWHLADTFRKKIQDLFDLKTLNSETDATWLRGSRFFLETPAQASERASETFMSSAVQKRRIVMSFKRSEVAS</sequence>
<dbReference type="Proteomes" id="UP000234474">
    <property type="component" value="Unassembled WGS sequence"/>
</dbReference>
<dbReference type="VEuPathDB" id="FungiDB:P174DRAFT_504901"/>
<dbReference type="RefSeq" id="XP_024681400.1">
    <property type="nucleotide sequence ID" value="XM_024831234.1"/>
</dbReference>
<name>A0A2I1C5D7_ASPN1</name>
<organism evidence="2 3">
    <name type="scientific">Aspergillus novofumigatus (strain IBT 16806)</name>
    <dbReference type="NCBI Taxonomy" id="1392255"/>
    <lineage>
        <taxon>Eukaryota</taxon>
        <taxon>Fungi</taxon>
        <taxon>Dikarya</taxon>
        <taxon>Ascomycota</taxon>
        <taxon>Pezizomycotina</taxon>
        <taxon>Eurotiomycetes</taxon>
        <taxon>Eurotiomycetidae</taxon>
        <taxon>Eurotiales</taxon>
        <taxon>Aspergillaceae</taxon>
        <taxon>Aspergillus</taxon>
        <taxon>Aspergillus subgen. Fumigati</taxon>
    </lineage>
</organism>
<dbReference type="GeneID" id="36538571"/>
<evidence type="ECO:0000313" key="3">
    <source>
        <dbReference type="Proteomes" id="UP000234474"/>
    </source>
</evidence>
<feature type="region of interest" description="Disordered" evidence="1">
    <location>
        <begin position="1"/>
        <end position="34"/>
    </location>
</feature>
<reference evidence="3" key="1">
    <citation type="journal article" date="2018" name="Proc. Natl. Acad. Sci. U.S.A.">
        <title>Linking secondary metabolites to gene clusters through genome sequencing of six diverse Aspergillus species.</title>
        <authorList>
            <person name="Kaerboelling I."/>
            <person name="Vesth T.C."/>
            <person name="Frisvad J.C."/>
            <person name="Nybo J.L."/>
            <person name="Theobald S."/>
            <person name="Kuo A."/>
            <person name="Bowyer P."/>
            <person name="Matsuda Y."/>
            <person name="Mondo S."/>
            <person name="Lyhne E.K."/>
            <person name="Kogle M.E."/>
            <person name="Clum A."/>
            <person name="Lipzen A."/>
            <person name="Salamov A."/>
            <person name="Ngan C.Y."/>
            <person name="Daum C."/>
            <person name="Chiniquy J."/>
            <person name="Barry K."/>
            <person name="LaButti K."/>
            <person name="Haridas S."/>
            <person name="Simmons B.A."/>
            <person name="Magnuson J.K."/>
            <person name="Mortensen U.H."/>
            <person name="Larsen T.O."/>
            <person name="Grigoriev I.V."/>
            <person name="Baker S.E."/>
            <person name="Andersen M.R."/>
        </authorList>
    </citation>
    <scope>NUCLEOTIDE SEQUENCE [LARGE SCALE GENOMIC DNA]</scope>
    <source>
        <strain evidence="3">IBT 16806</strain>
    </source>
</reference>
<proteinExistence type="predicted"/>
<evidence type="ECO:0000313" key="2">
    <source>
        <dbReference type="EMBL" id="PKX92805.1"/>
    </source>
</evidence>
<protein>
    <submittedName>
        <fullName evidence="2">Uncharacterized protein</fullName>
    </submittedName>
</protein>
<comment type="caution">
    <text evidence="2">The sequence shown here is derived from an EMBL/GenBank/DDBJ whole genome shotgun (WGS) entry which is preliminary data.</text>
</comment>
<keyword evidence="3" id="KW-1185">Reference proteome</keyword>
<dbReference type="EMBL" id="MSZS01000005">
    <property type="protein sequence ID" value="PKX92805.1"/>
    <property type="molecule type" value="Genomic_DNA"/>
</dbReference>